<comment type="similarity">
    <text evidence="4 5">Belongs to the adenylate kinase family.</text>
</comment>
<feature type="binding site" evidence="4">
    <location>
        <begin position="131"/>
        <end position="132"/>
    </location>
    <ligand>
        <name>ATP</name>
        <dbReference type="ChEBI" id="CHEBI:30616"/>
    </ligand>
</feature>
<feature type="region of interest" description="NMP" evidence="4">
    <location>
        <begin position="30"/>
        <end position="59"/>
    </location>
</feature>
<feature type="binding site" evidence="4">
    <location>
        <position position="125"/>
    </location>
    <ligand>
        <name>Zn(2+)</name>
        <dbReference type="ChEBI" id="CHEBI:29105"/>
        <note>structural</note>
    </ligand>
</feature>
<feature type="binding site" evidence="4">
    <location>
        <position position="122"/>
    </location>
    <ligand>
        <name>ATP</name>
        <dbReference type="ChEBI" id="CHEBI:30616"/>
    </ligand>
</feature>
<protein>
    <recommendedName>
        <fullName evidence="4 6">Adenylate kinase</fullName>
        <shortName evidence="4">AK</shortName>
        <ecNumber evidence="4 6">2.7.4.3</ecNumber>
    </recommendedName>
    <alternativeName>
        <fullName evidence="4">ATP-AMP transphosphorylase</fullName>
    </alternativeName>
    <alternativeName>
        <fullName evidence="4">ATP:AMP phosphotransferase</fullName>
    </alternativeName>
    <alternativeName>
        <fullName evidence="4">Adenylate monophosphate kinase</fullName>
    </alternativeName>
</protein>
<comment type="function">
    <text evidence="4">Catalyzes the reversible transfer of the terminal phosphate group between ATP and AMP. Plays an important role in cellular energy homeostasis and in adenine nucleotide metabolism.</text>
</comment>
<dbReference type="GO" id="GO:0008270">
    <property type="term" value="F:zinc ion binding"/>
    <property type="evidence" value="ECO:0007669"/>
    <property type="project" value="UniProtKB-UniRule"/>
</dbReference>
<proteinExistence type="inferred from homology"/>
<evidence type="ECO:0000259" key="7">
    <source>
        <dbReference type="Pfam" id="PF05191"/>
    </source>
</evidence>
<organism evidence="8">
    <name type="scientific">Thermofilum pendens</name>
    <dbReference type="NCBI Taxonomy" id="2269"/>
    <lineage>
        <taxon>Archaea</taxon>
        <taxon>Thermoproteota</taxon>
        <taxon>Thermoprotei</taxon>
        <taxon>Thermofilales</taxon>
        <taxon>Thermofilaceae</taxon>
        <taxon>Thermofilum</taxon>
    </lineage>
</organism>
<keyword evidence="4 6" id="KW-0067">ATP-binding</keyword>
<dbReference type="GO" id="GO:0044209">
    <property type="term" value="P:AMP salvage"/>
    <property type="evidence" value="ECO:0007669"/>
    <property type="project" value="UniProtKB-UniRule"/>
</dbReference>
<dbReference type="UniPathway" id="UPA00588">
    <property type="reaction ID" value="UER00649"/>
</dbReference>
<keyword evidence="3 4" id="KW-0418">Kinase</keyword>
<dbReference type="FunFam" id="3.40.50.300:FF:000106">
    <property type="entry name" value="Adenylate kinase mitochondrial"/>
    <property type="match status" value="1"/>
</dbReference>
<feature type="binding site" evidence="4">
    <location>
        <position position="194"/>
    </location>
    <ligand>
        <name>ATP</name>
        <dbReference type="ChEBI" id="CHEBI:30616"/>
    </ligand>
</feature>
<sequence length="217" mass="24448">MKLVFIGPPGVGKGTYAQAVSQRFQIPHISTGDIFREEVKRGSELGRRVQYYLEKGLLVPDEIVVEVVKARLSQEDCRRGFILDGFPRTLAQAEALDEFAPPDLVLNFVADDGVIIERLSGRRICSRCSAIYHVKYMPPRFPGTCDRCGAPLIVRKDDRPEVVAERLALYREQFSPIISYYERKGKLVTIVANAQAPEVVPVVISTIEKFLRERGQL</sequence>
<feature type="binding site" evidence="4">
    <location>
        <position position="128"/>
    </location>
    <ligand>
        <name>Zn(2+)</name>
        <dbReference type="ChEBI" id="CHEBI:29105"/>
        <note>structural</note>
    </ligand>
</feature>
<feature type="domain" description="Adenylate kinase active site lid" evidence="7">
    <location>
        <begin position="122"/>
        <end position="157"/>
    </location>
</feature>
<dbReference type="CDD" id="cd01428">
    <property type="entry name" value="ADK"/>
    <property type="match status" value="1"/>
</dbReference>
<evidence type="ECO:0000256" key="4">
    <source>
        <dbReference type="HAMAP-Rule" id="MF_00235"/>
    </source>
</evidence>
<feature type="binding site" evidence="4">
    <location>
        <begin position="85"/>
        <end position="88"/>
    </location>
    <ligand>
        <name>AMP</name>
        <dbReference type="ChEBI" id="CHEBI:456215"/>
    </ligand>
</feature>
<keyword evidence="4" id="KW-0545">Nucleotide biosynthesis</keyword>
<dbReference type="InterPro" id="IPR006259">
    <property type="entry name" value="Adenyl_kin_sub"/>
</dbReference>
<dbReference type="EC" id="2.7.4.3" evidence="4 6"/>
<dbReference type="EMBL" id="DTIB01000007">
    <property type="protein sequence ID" value="HGB24480.1"/>
    <property type="molecule type" value="Genomic_DNA"/>
</dbReference>
<comment type="pathway">
    <text evidence="4">Purine metabolism; AMP biosynthesis via salvage pathway; AMP from ADP: step 1/1.</text>
</comment>
<comment type="catalytic activity">
    <reaction evidence="4 6">
        <text>AMP + ATP = 2 ADP</text>
        <dbReference type="Rhea" id="RHEA:12973"/>
        <dbReference type="ChEBI" id="CHEBI:30616"/>
        <dbReference type="ChEBI" id="CHEBI:456215"/>
        <dbReference type="ChEBI" id="CHEBI:456216"/>
        <dbReference type="EC" id="2.7.4.3"/>
    </reaction>
</comment>
<dbReference type="GO" id="GO:0005737">
    <property type="term" value="C:cytoplasm"/>
    <property type="evidence" value="ECO:0007669"/>
    <property type="project" value="UniProtKB-SubCell"/>
</dbReference>
<feature type="binding site" evidence="4">
    <location>
        <position position="166"/>
    </location>
    <ligand>
        <name>AMP</name>
        <dbReference type="ChEBI" id="CHEBI:456215"/>
    </ligand>
</feature>
<feature type="binding site" evidence="4">
    <location>
        <begin position="57"/>
        <end position="59"/>
    </location>
    <ligand>
        <name>AMP</name>
        <dbReference type="ChEBI" id="CHEBI:456215"/>
    </ligand>
</feature>
<comment type="caution">
    <text evidence="8">The sequence shown here is derived from an EMBL/GenBank/DDBJ whole genome shotgun (WGS) entry which is preliminary data.</text>
</comment>
<keyword evidence="4" id="KW-0862">Zinc</keyword>
<feature type="binding site" evidence="4">
    <location>
        <position position="31"/>
    </location>
    <ligand>
        <name>AMP</name>
        <dbReference type="ChEBI" id="CHEBI:456215"/>
    </ligand>
</feature>
<dbReference type="InterPro" id="IPR007862">
    <property type="entry name" value="Adenylate_kinase_lid-dom"/>
</dbReference>
<dbReference type="InterPro" id="IPR033690">
    <property type="entry name" value="Adenylat_kinase_CS"/>
</dbReference>
<reference evidence="8" key="1">
    <citation type="journal article" date="2020" name="mSystems">
        <title>Genome- and Community-Level Interaction Insights into Carbon Utilization and Element Cycling Functions of Hydrothermarchaeota in Hydrothermal Sediment.</title>
        <authorList>
            <person name="Zhou Z."/>
            <person name="Liu Y."/>
            <person name="Xu W."/>
            <person name="Pan J."/>
            <person name="Luo Z.H."/>
            <person name="Li M."/>
        </authorList>
    </citation>
    <scope>NUCLEOTIDE SEQUENCE [LARGE SCALE GENOMIC DNA]</scope>
    <source>
        <strain evidence="9">SpSt-1125</strain>
        <strain evidence="8">SpSt-8</strain>
    </source>
</reference>
<evidence type="ECO:0000256" key="1">
    <source>
        <dbReference type="ARBA" id="ARBA00022679"/>
    </source>
</evidence>
<feature type="binding site" evidence="4">
    <location>
        <position position="92"/>
    </location>
    <ligand>
        <name>AMP</name>
        <dbReference type="ChEBI" id="CHEBI:456215"/>
    </ligand>
</feature>
<dbReference type="NCBIfam" id="TIGR01351">
    <property type="entry name" value="adk"/>
    <property type="match status" value="1"/>
</dbReference>
<dbReference type="SUPFAM" id="SSF52540">
    <property type="entry name" value="P-loop containing nucleoside triphosphate hydrolases"/>
    <property type="match status" value="1"/>
</dbReference>
<feature type="binding site" evidence="4">
    <location>
        <begin position="10"/>
        <end position="15"/>
    </location>
    <ligand>
        <name>ATP</name>
        <dbReference type="ChEBI" id="CHEBI:30616"/>
    </ligand>
</feature>
<evidence type="ECO:0000256" key="3">
    <source>
        <dbReference type="ARBA" id="ARBA00022777"/>
    </source>
</evidence>
<evidence type="ECO:0000256" key="6">
    <source>
        <dbReference type="RuleBase" id="RU003331"/>
    </source>
</evidence>
<dbReference type="PANTHER" id="PTHR23359">
    <property type="entry name" value="NUCLEOTIDE KINASE"/>
    <property type="match status" value="1"/>
</dbReference>
<feature type="binding site" evidence="4">
    <location>
        <position position="155"/>
    </location>
    <ligand>
        <name>AMP</name>
        <dbReference type="ChEBI" id="CHEBI:456215"/>
    </ligand>
</feature>
<dbReference type="AlphaFoldDB" id="A0A7C3WJH0"/>
<comment type="domain">
    <text evidence="4">Consists of three domains, a large central CORE domain and two small peripheral domains, NMPbind and LID, which undergo movements during catalysis. The LID domain closes over the site of phosphoryl transfer upon ATP binding. Assembling and dissambling the active center during each catalytic cycle provides an effective means to prevent ATP hydrolysis. Some bacteria have evolved a zinc-coordinating structure that stabilizes the LID domain.</text>
</comment>
<evidence type="ECO:0000313" key="9">
    <source>
        <dbReference type="EMBL" id="HHP04945.1"/>
    </source>
</evidence>
<dbReference type="Pfam" id="PF05191">
    <property type="entry name" value="ADK_lid"/>
    <property type="match status" value="1"/>
</dbReference>
<feature type="binding site" evidence="4">
    <location>
        <position position="148"/>
    </location>
    <ligand>
        <name>Zn(2+)</name>
        <dbReference type="ChEBI" id="CHEBI:29105"/>
        <note>structural</note>
    </ligand>
</feature>
<gene>
    <name evidence="4" type="primary">adk</name>
    <name evidence="9" type="ORF">ENM88_04250</name>
    <name evidence="8" type="ORF">ENV88_00155</name>
</gene>
<dbReference type="InterPro" id="IPR027417">
    <property type="entry name" value="P-loop_NTPase"/>
</dbReference>
<dbReference type="NCBIfam" id="NF001381">
    <property type="entry name" value="PRK00279.1-3"/>
    <property type="match status" value="1"/>
</dbReference>
<dbReference type="NCBIfam" id="NF001380">
    <property type="entry name" value="PRK00279.1-2"/>
    <property type="match status" value="1"/>
</dbReference>
<keyword evidence="2 4" id="KW-0547">Nucleotide-binding</keyword>
<comment type="subcellular location">
    <subcellularLocation>
        <location evidence="4 6">Cytoplasm</location>
    </subcellularLocation>
</comment>
<accession>A0A7C3WJH0</accession>
<keyword evidence="4" id="KW-0479">Metal-binding</keyword>
<feature type="region of interest" description="LID" evidence="4">
    <location>
        <begin position="121"/>
        <end position="158"/>
    </location>
</feature>
<feature type="binding site" evidence="4">
    <location>
        <position position="36"/>
    </location>
    <ligand>
        <name>AMP</name>
        <dbReference type="ChEBI" id="CHEBI:456215"/>
    </ligand>
</feature>
<comment type="subunit">
    <text evidence="4 6">Monomer.</text>
</comment>
<dbReference type="Pfam" id="PF00406">
    <property type="entry name" value="ADK"/>
    <property type="match status" value="1"/>
</dbReference>
<evidence type="ECO:0000256" key="5">
    <source>
        <dbReference type="RuleBase" id="RU003330"/>
    </source>
</evidence>
<dbReference type="GO" id="GO:0005524">
    <property type="term" value="F:ATP binding"/>
    <property type="evidence" value="ECO:0007669"/>
    <property type="project" value="UniProtKB-UniRule"/>
</dbReference>
<evidence type="ECO:0000313" key="8">
    <source>
        <dbReference type="EMBL" id="HGB24480.1"/>
    </source>
</evidence>
<keyword evidence="1 4" id="KW-0808">Transferase</keyword>
<name>A0A7C3WJH0_THEPE</name>
<evidence type="ECO:0000256" key="2">
    <source>
        <dbReference type="ARBA" id="ARBA00022741"/>
    </source>
</evidence>
<dbReference type="EMBL" id="DRZM01000133">
    <property type="protein sequence ID" value="HHP04945.1"/>
    <property type="molecule type" value="Genomic_DNA"/>
</dbReference>
<dbReference type="HAMAP" id="MF_00235">
    <property type="entry name" value="Adenylate_kinase_Adk"/>
    <property type="match status" value="1"/>
</dbReference>
<keyword evidence="4" id="KW-0963">Cytoplasm</keyword>
<dbReference type="PROSITE" id="PS00113">
    <property type="entry name" value="ADENYLATE_KINASE"/>
    <property type="match status" value="1"/>
</dbReference>
<dbReference type="Gene3D" id="3.40.50.300">
    <property type="entry name" value="P-loop containing nucleotide triphosphate hydrolases"/>
    <property type="match status" value="1"/>
</dbReference>
<dbReference type="PRINTS" id="PR00094">
    <property type="entry name" value="ADENYLTKNASE"/>
</dbReference>
<dbReference type="GO" id="GO:0004017">
    <property type="term" value="F:AMP kinase activity"/>
    <property type="evidence" value="ECO:0007669"/>
    <property type="project" value="UniProtKB-UniRule"/>
</dbReference>
<feature type="binding site" evidence="4">
    <location>
        <position position="145"/>
    </location>
    <ligand>
        <name>Zn(2+)</name>
        <dbReference type="ChEBI" id="CHEBI:29105"/>
        <note>structural</note>
    </ligand>
</feature>
<dbReference type="InterPro" id="IPR000850">
    <property type="entry name" value="Adenylat/UMP-CMP_kin"/>
</dbReference>